<feature type="compositionally biased region" description="Basic and acidic residues" evidence="1">
    <location>
        <begin position="1"/>
        <end position="13"/>
    </location>
</feature>
<reference evidence="2 3" key="1">
    <citation type="journal article" date="2010" name="Cell">
        <title>The genome of Naegleria gruberi illuminates early eukaryotic versatility.</title>
        <authorList>
            <person name="Fritz-Laylin L.K."/>
            <person name="Prochnik S.E."/>
            <person name="Ginger M.L."/>
            <person name="Dacks J.B."/>
            <person name="Carpenter M.L."/>
            <person name="Field M.C."/>
            <person name="Kuo A."/>
            <person name="Paredez A."/>
            <person name="Chapman J."/>
            <person name="Pham J."/>
            <person name="Shu S."/>
            <person name="Neupane R."/>
            <person name="Cipriano M."/>
            <person name="Mancuso J."/>
            <person name="Tu H."/>
            <person name="Salamov A."/>
            <person name="Lindquist E."/>
            <person name="Shapiro H."/>
            <person name="Lucas S."/>
            <person name="Grigoriev I.V."/>
            <person name="Cande W.Z."/>
            <person name="Fulton C."/>
            <person name="Rokhsar D.S."/>
            <person name="Dawson S.C."/>
        </authorList>
    </citation>
    <scope>NUCLEOTIDE SEQUENCE [LARGE SCALE GENOMIC DNA]</scope>
    <source>
        <strain evidence="2 3">NEG-M</strain>
    </source>
</reference>
<evidence type="ECO:0000256" key="1">
    <source>
        <dbReference type="SAM" id="MobiDB-lite"/>
    </source>
</evidence>
<proteinExistence type="predicted"/>
<dbReference type="VEuPathDB" id="AmoebaDB:NAEGRDRAFT_70608"/>
<dbReference type="GeneID" id="8862423"/>
<organism evidence="3">
    <name type="scientific">Naegleria gruberi</name>
    <name type="common">Amoeba</name>
    <dbReference type="NCBI Taxonomy" id="5762"/>
    <lineage>
        <taxon>Eukaryota</taxon>
        <taxon>Discoba</taxon>
        <taxon>Heterolobosea</taxon>
        <taxon>Tetramitia</taxon>
        <taxon>Eutetramitia</taxon>
        <taxon>Vahlkampfiidae</taxon>
        <taxon>Naegleria</taxon>
    </lineage>
</organism>
<gene>
    <name evidence="2" type="ORF">NAEGRDRAFT_70608</name>
</gene>
<dbReference type="Proteomes" id="UP000006671">
    <property type="component" value="Unassembled WGS sequence"/>
</dbReference>
<dbReference type="KEGG" id="ngr:NAEGRDRAFT_70608"/>
<name>D2VNT1_NAEGR</name>
<sequence length="358" mass="41611">MGLMEKFKIKSSKDDDDNSIKLPPINSNNYSNTNFRIIPEESSLNNVKNLKNTKVIKIENSKLMMKTMQIVQDSIFDFLTIVDLIQIESACHAFNEMVVSYFESRNAVWWARAWQIHFLNEMDKEIDSNYQSVIGTINSRTENTSTRNTYTASRNSIEEIENNYPFVYSNNQNETTDDTNDEPNDEYYGQRNYTELVIDSKQQIDQLFENGGFIQDATHLKYSSSGKSGSADGIFSIPLINLIDFKENIPSHSFSQREKHERSPIVLTIESFLRKFFKLLLNNWWLASRNQKSKNQNTNEEQLILTNSHISRKQQRGYDKYGPVYSTENIKTFSIRYRAHNTPETILCSLTNVCSYYG</sequence>
<dbReference type="EMBL" id="GG738885">
    <property type="protein sequence ID" value="EFC41467.1"/>
    <property type="molecule type" value="Genomic_DNA"/>
</dbReference>
<protein>
    <submittedName>
        <fullName evidence="2">Predicted protein</fullName>
    </submittedName>
</protein>
<accession>D2VNT1</accession>
<dbReference type="InParanoid" id="D2VNT1"/>
<feature type="region of interest" description="Disordered" evidence="1">
    <location>
        <begin position="1"/>
        <end position="23"/>
    </location>
</feature>
<dbReference type="RefSeq" id="XP_002674211.1">
    <property type="nucleotide sequence ID" value="XM_002674165.1"/>
</dbReference>
<keyword evidence="3" id="KW-1185">Reference proteome</keyword>
<evidence type="ECO:0000313" key="2">
    <source>
        <dbReference type="EMBL" id="EFC41467.1"/>
    </source>
</evidence>
<evidence type="ECO:0000313" key="3">
    <source>
        <dbReference type="Proteomes" id="UP000006671"/>
    </source>
</evidence>
<dbReference type="AlphaFoldDB" id="D2VNT1"/>